<evidence type="ECO:0000256" key="6">
    <source>
        <dbReference type="SAM" id="Phobius"/>
    </source>
</evidence>
<evidence type="ECO:0000256" key="3">
    <source>
        <dbReference type="ARBA" id="ARBA00022692"/>
    </source>
</evidence>
<comment type="similarity">
    <text evidence="2">Belongs to the GtrA family.</text>
</comment>
<organism evidence="8 9">
    <name type="scientific">Exobacillus caeni</name>
    <dbReference type="NCBI Taxonomy" id="2574798"/>
    <lineage>
        <taxon>Bacteria</taxon>
        <taxon>Bacillati</taxon>
        <taxon>Bacillota</taxon>
        <taxon>Bacilli</taxon>
        <taxon>Bacillales</taxon>
        <taxon>Guptibacillaceae</taxon>
        <taxon>Exobacillus</taxon>
    </lineage>
</organism>
<comment type="caution">
    <text evidence="8">The sequence shown here is derived from an EMBL/GenBank/DDBJ whole genome shotgun (WGS) entry which is preliminary data.</text>
</comment>
<evidence type="ECO:0000259" key="7">
    <source>
        <dbReference type="Pfam" id="PF04138"/>
    </source>
</evidence>
<dbReference type="Pfam" id="PF04138">
    <property type="entry name" value="GtrA_DPMS_TM"/>
    <property type="match status" value="1"/>
</dbReference>
<accession>A0A5R9FG06</accession>
<dbReference type="PANTHER" id="PTHR38459">
    <property type="entry name" value="PROPHAGE BACTOPRENOL-LINKED GLUCOSE TRANSLOCASE HOMOLOG"/>
    <property type="match status" value="1"/>
</dbReference>
<feature type="domain" description="GtrA/DPMS transmembrane" evidence="7">
    <location>
        <begin position="21"/>
        <end position="138"/>
    </location>
</feature>
<proteinExistence type="inferred from homology"/>
<gene>
    <name evidence="8" type="ORF">FCL54_04930</name>
</gene>
<feature type="transmembrane region" description="Helical" evidence="6">
    <location>
        <begin position="49"/>
        <end position="65"/>
    </location>
</feature>
<dbReference type="AlphaFoldDB" id="A0A5R9FG06"/>
<reference evidence="8 9" key="1">
    <citation type="submission" date="2019-04" db="EMBL/GenBank/DDBJ databases">
        <title>Bacillus caeni sp. nov., a bacterium isolated from mangrove sediment.</title>
        <authorList>
            <person name="Huang H."/>
            <person name="Mo K."/>
            <person name="Hu Y."/>
        </authorList>
    </citation>
    <scope>NUCLEOTIDE SEQUENCE [LARGE SCALE GENOMIC DNA]</scope>
    <source>
        <strain evidence="8 9">HB172195</strain>
    </source>
</reference>
<evidence type="ECO:0000256" key="5">
    <source>
        <dbReference type="ARBA" id="ARBA00023136"/>
    </source>
</evidence>
<dbReference type="PANTHER" id="PTHR38459:SF5">
    <property type="entry name" value="CELL WALL TEICHOIC ACID GLYCOSYLATION PROTEIN GTCA"/>
    <property type="match status" value="1"/>
</dbReference>
<feature type="transmembrane region" description="Helical" evidence="6">
    <location>
        <begin position="20"/>
        <end position="43"/>
    </location>
</feature>
<feature type="transmembrane region" description="Helical" evidence="6">
    <location>
        <begin position="119"/>
        <end position="138"/>
    </location>
</feature>
<evidence type="ECO:0000256" key="2">
    <source>
        <dbReference type="ARBA" id="ARBA00009399"/>
    </source>
</evidence>
<evidence type="ECO:0000313" key="9">
    <source>
        <dbReference type="Proteomes" id="UP000308230"/>
    </source>
</evidence>
<evidence type="ECO:0000256" key="1">
    <source>
        <dbReference type="ARBA" id="ARBA00004141"/>
    </source>
</evidence>
<protein>
    <submittedName>
        <fullName evidence="8">GtrA family protein</fullName>
    </submittedName>
</protein>
<dbReference type="GO" id="GO:0000271">
    <property type="term" value="P:polysaccharide biosynthetic process"/>
    <property type="evidence" value="ECO:0007669"/>
    <property type="project" value="InterPro"/>
</dbReference>
<feature type="transmembrane region" description="Helical" evidence="6">
    <location>
        <begin position="85"/>
        <end position="107"/>
    </location>
</feature>
<sequence>MIRRLDKLIQRIKRNKEILLYLLFGGLTTLVNLASYAASAYIFNLDYKISTTIAWIVSVLFAYFTNKRYVFNSRQSSLLKLGREIFSFFSFRAISYVLDIVTMILLVDFLLVNDFVSKVIANILVVVFNYVASKLFIFRK</sequence>
<dbReference type="GO" id="GO:0005886">
    <property type="term" value="C:plasma membrane"/>
    <property type="evidence" value="ECO:0007669"/>
    <property type="project" value="TreeGrafter"/>
</dbReference>
<dbReference type="Proteomes" id="UP000308230">
    <property type="component" value="Unassembled WGS sequence"/>
</dbReference>
<dbReference type="OrthoDB" id="361483at2"/>
<keyword evidence="4 6" id="KW-1133">Transmembrane helix</keyword>
<keyword evidence="3 6" id="KW-0812">Transmembrane</keyword>
<evidence type="ECO:0000313" key="8">
    <source>
        <dbReference type="EMBL" id="TLS38485.1"/>
    </source>
</evidence>
<dbReference type="InterPro" id="IPR007267">
    <property type="entry name" value="GtrA_DPMS_TM"/>
</dbReference>
<name>A0A5R9FG06_9BACL</name>
<keyword evidence="5 6" id="KW-0472">Membrane</keyword>
<keyword evidence="9" id="KW-1185">Reference proteome</keyword>
<dbReference type="InterPro" id="IPR051401">
    <property type="entry name" value="GtrA_CellWall_Glycosyl"/>
</dbReference>
<evidence type="ECO:0000256" key="4">
    <source>
        <dbReference type="ARBA" id="ARBA00022989"/>
    </source>
</evidence>
<dbReference type="EMBL" id="SWLG01000003">
    <property type="protein sequence ID" value="TLS38485.1"/>
    <property type="molecule type" value="Genomic_DNA"/>
</dbReference>
<comment type="subcellular location">
    <subcellularLocation>
        <location evidence="1">Membrane</location>
        <topology evidence="1">Multi-pass membrane protein</topology>
    </subcellularLocation>
</comment>